<evidence type="ECO:0000313" key="3">
    <source>
        <dbReference type="Proteomes" id="UP000265431"/>
    </source>
</evidence>
<sequence length="216" mass="24107">MEYRLPSDLWLLSSTVSVVEATLLLLNIEPQSVSQFVEGWDDDKKPVHYIAARNALVGAIRGEQVSGELVPQTYEKFPQGGIEVDYERIDHHASYVYVQSLASWLCERGFDNTIFARSGEKKSGFRDPSHPRYSAKLVAAVEAWEAFDEDSNERGTPKQRLAKWLRLNAARFGLTNDDGKPSENVIEELAKIGNWATTGGAPKQKSDEPGPDKTPQ</sequence>
<evidence type="ECO:0000256" key="1">
    <source>
        <dbReference type="SAM" id="MobiDB-lite"/>
    </source>
</evidence>
<keyword evidence="3" id="KW-1185">Reference proteome</keyword>
<organism evidence="2 3">
    <name type="scientific">Henriciella barbarensis</name>
    <dbReference type="NCBI Taxonomy" id="86342"/>
    <lineage>
        <taxon>Bacteria</taxon>
        <taxon>Pseudomonadati</taxon>
        <taxon>Pseudomonadota</taxon>
        <taxon>Alphaproteobacteria</taxon>
        <taxon>Hyphomonadales</taxon>
        <taxon>Hyphomonadaceae</taxon>
        <taxon>Henriciella</taxon>
    </lineage>
</organism>
<name>A0A399R357_9PROT</name>
<reference evidence="2 3" key="1">
    <citation type="submission" date="2018-08" db="EMBL/GenBank/DDBJ databases">
        <title>Henriciella mobilis sp. nov., isolated from seawater.</title>
        <authorList>
            <person name="Cheng H."/>
            <person name="Wu Y.-H."/>
            <person name="Xu X.-W."/>
            <person name="Guo L.-L."/>
        </authorList>
    </citation>
    <scope>NUCLEOTIDE SEQUENCE [LARGE SCALE GENOMIC DNA]</scope>
    <source>
        <strain evidence="2 3">CCUG66934</strain>
    </source>
</reference>
<accession>A0A399R357</accession>
<dbReference type="OrthoDB" id="7926522at2"/>
<dbReference type="Proteomes" id="UP000265431">
    <property type="component" value="Unassembled WGS sequence"/>
</dbReference>
<dbReference type="AlphaFoldDB" id="A0A399R357"/>
<dbReference type="EMBL" id="QWGB01000005">
    <property type="protein sequence ID" value="RIJ23959.1"/>
    <property type="molecule type" value="Genomic_DNA"/>
</dbReference>
<feature type="region of interest" description="Disordered" evidence="1">
    <location>
        <begin position="193"/>
        <end position="216"/>
    </location>
</feature>
<dbReference type="RefSeq" id="WP_119379148.1">
    <property type="nucleotide sequence ID" value="NZ_QWGB01000005.1"/>
</dbReference>
<protein>
    <submittedName>
        <fullName evidence="2">Uncharacterized protein</fullName>
    </submittedName>
</protein>
<evidence type="ECO:0000313" key="2">
    <source>
        <dbReference type="EMBL" id="RIJ23959.1"/>
    </source>
</evidence>
<feature type="compositionally biased region" description="Basic and acidic residues" evidence="1">
    <location>
        <begin position="204"/>
        <end position="216"/>
    </location>
</feature>
<proteinExistence type="predicted"/>
<comment type="caution">
    <text evidence="2">The sequence shown here is derived from an EMBL/GenBank/DDBJ whole genome shotgun (WGS) entry which is preliminary data.</text>
</comment>
<gene>
    <name evidence="2" type="ORF">D1224_06840</name>
</gene>